<protein>
    <submittedName>
        <fullName evidence="2">Uncharacterized protein</fullName>
    </submittedName>
</protein>
<organism evidence="2 3">
    <name type="scientific">Ralstonia solanacearum</name>
    <name type="common">Pseudomonas solanacearum</name>
    <dbReference type="NCBI Taxonomy" id="305"/>
    <lineage>
        <taxon>Bacteria</taxon>
        <taxon>Pseudomonadati</taxon>
        <taxon>Pseudomonadota</taxon>
        <taxon>Betaproteobacteria</taxon>
        <taxon>Burkholderiales</taxon>
        <taxon>Burkholderiaceae</taxon>
        <taxon>Ralstonia</taxon>
        <taxon>Ralstonia solanacearum species complex</taxon>
    </lineage>
</organism>
<evidence type="ECO:0000256" key="1">
    <source>
        <dbReference type="SAM" id="Phobius"/>
    </source>
</evidence>
<dbReference type="AlphaFoldDB" id="A0AA92EEL4"/>
<accession>A0AA92EEL4</accession>
<name>A0AA92EEL4_RALSL</name>
<proteinExistence type="predicted"/>
<dbReference type="EMBL" id="CP039339">
    <property type="protein sequence ID" value="QCX50690.1"/>
    <property type="molecule type" value="Genomic_DNA"/>
</dbReference>
<keyword evidence="1" id="KW-0812">Transmembrane</keyword>
<evidence type="ECO:0000313" key="3">
    <source>
        <dbReference type="Proteomes" id="UP000310553"/>
    </source>
</evidence>
<evidence type="ECO:0000313" key="2">
    <source>
        <dbReference type="EMBL" id="QCX50690.1"/>
    </source>
</evidence>
<dbReference type="Proteomes" id="UP000310553">
    <property type="component" value="Chromosome"/>
</dbReference>
<reference evidence="2 3" key="1">
    <citation type="submission" date="2019-04" db="EMBL/GenBank/DDBJ databases">
        <title>Complete Genome of UW386 and Higher Quality Genome of UW700.</title>
        <authorList>
            <person name="Jacobs J."/>
            <person name="Perez A."/>
            <person name="Steidl O."/>
            <person name="Allen C."/>
        </authorList>
    </citation>
    <scope>NUCLEOTIDE SEQUENCE [LARGE SCALE GENOMIC DNA]</scope>
    <source>
        <strain evidence="2 3">UW386</strain>
    </source>
</reference>
<gene>
    <name evidence="2" type="ORF">E7Z57_17200</name>
</gene>
<keyword evidence="1" id="KW-1133">Transmembrane helix</keyword>
<feature type="transmembrane region" description="Helical" evidence="1">
    <location>
        <begin position="29"/>
        <end position="50"/>
    </location>
</feature>
<sequence>MTLFLGIGGLTAICAVAFCIWKDIGPLGGLVLIVGGGLFLAMAAGFDAVYDSLNEKLDSVIDQMMLGSQSYREY</sequence>
<keyword evidence="1" id="KW-0472">Membrane</keyword>